<name>A0A837RHT6_9LACO</name>
<keyword evidence="1" id="KW-0472">Membrane</keyword>
<evidence type="ECO:0000313" key="3">
    <source>
        <dbReference type="EMBL" id="KRK43131.1"/>
    </source>
</evidence>
<feature type="transmembrane region" description="Helical" evidence="1">
    <location>
        <begin position="86"/>
        <end position="105"/>
    </location>
</feature>
<dbReference type="SUPFAM" id="SSF55073">
    <property type="entry name" value="Nucleotide cyclase"/>
    <property type="match status" value="1"/>
</dbReference>
<dbReference type="InterPro" id="IPR050469">
    <property type="entry name" value="Diguanylate_Cyclase"/>
</dbReference>
<dbReference type="CDD" id="cd01949">
    <property type="entry name" value="GGDEF"/>
    <property type="match status" value="1"/>
</dbReference>
<feature type="transmembrane region" description="Helical" evidence="1">
    <location>
        <begin position="51"/>
        <end position="80"/>
    </location>
</feature>
<gene>
    <name evidence="3" type="ORF">FD26_GL000150</name>
</gene>
<dbReference type="PANTHER" id="PTHR45138:SF9">
    <property type="entry name" value="DIGUANYLATE CYCLASE DGCM-RELATED"/>
    <property type="match status" value="1"/>
</dbReference>
<dbReference type="InterPro" id="IPR000160">
    <property type="entry name" value="GGDEF_dom"/>
</dbReference>
<dbReference type="InterPro" id="IPR043128">
    <property type="entry name" value="Rev_trsase/Diguanyl_cyclase"/>
</dbReference>
<dbReference type="EMBL" id="AZDB01000010">
    <property type="protein sequence ID" value="KRK43131.1"/>
    <property type="molecule type" value="Genomic_DNA"/>
</dbReference>
<dbReference type="SMART" id="SM00267">
    <property type="entry name" value="GGDEF"/>
    <property type="match status" value="1"/>
</dbReference>
<keyword evidence="1" id="KW-0812">Transmembrane</keyword>
<dbReference type="Pfam" id="PF00990">
    <property type="entry name" value="GGDEF"/>
    <property type="match status" value="1"/>
</dbReference>
<dbReference type="PROSITE" id="PS50887">
    <property type="entry name" value="GGDEF"/>
    <property type="match status" value="1"/>
</dbReference>
<dbReference type="Gene3D" id="3.30.70.270">
    <property type="match status" value="1"/>
</dbReference>
<accession>A0A837RHT6</accession>
<feature type="domain" description="GGDEF" evidence="2">
    <location>
        <begin position="211"/>
        <end position="345"/>
    </location>
</feature>
<dbReference type="GO" id="GO:0052621">
    <property type="term" value="F:diguanylate cyclase activity"/>
    <property type="evidence" value="ECO:0007669"/>
    <property type="project" value="TreeGrafter"/>
</dbReference>
<sequence>MDKNHFACKKIQIEDDLVNSWFGVIYMLVFIFGMQFTIVGKEISWEFMNFIIIALIFCAYFLNIRVPIYLFIPIILVYMVFNGSLVYWQSWCHAISVMITYWSFNKIRRIQVRKHPFINYMLVGVVWGAIMWYFVALKFSLSLDVYLQEFAYLIIFEALLYSYVAMLLRESTLKLHLLAFANHDALTKAQNYAAYTSEIKYLFSNSQQNNLNLSMMMFDIDKFKSINDTYGHLAGDRVLQNVVSTVQTVIDNNDPRVRLYRTGGEEFNILFPGYDLQSTKTIVKEIFLSLNNLTVNVNGKSISITVSVGVSSLSNYDQEPNDFYSRVDTNLYHSKKNGRKQITAI</sequence>
<dbReference type="NCBIfam" id="TIGR00254">
    <property type="entry name" value="GGDEF"/>
    <property type="match status" value="1"/>
</dbReference>
<comment type="caution">
    <text evidence="3">The sequence shown here is derived from an EMBL/GenBank/DDBJ whole genome shotgun (WGS) entry which is preliminary data.</text>
</comment>
<evidence type="ECO:0000313" key="4">
    <source>
        <dbReference type="Proteomes" id="UP000050964"/>
    </source>
</evidence>
<feature type="transmembrane region" description="Helical" evidence="1">
    <location>
        <begin position="150"/>
        <end position="168"/>
    </location>
</feature>
<dbReference type="InterPro" id="IPR029787">
    <property type="entry name" value="Nucleotide_cyclase"/>
</dbReference>
<dbReference type="PANTHER" id="PTHR45138">
    <property type="entry name" value="REGULATORY COMPONENTS OF SENSORY TRANSDUCTION SYSTEM"/>
    <property type="match status" value="1"/>
</dbReference>
<feature type="transmembrane region" description="Helical" evidence="1">
    <location>
        <begin position="117"/>
        <end position="135"/>
    </location>
</feature>
<protein>
    <submittedName>
        <fullName evidence="3">Protein containing diguanylate cyclase phosphodiesterase domain 1 (Ggdef)</fullName>
    </submittedName>
</protein>
<dbReference type="Proteomes" id="UP000050964">
    <property type="component" value="Unassembled WGS sequence"/>
</dbReference>
<evidence type="ECO:0000256" key="1">
    <source>
        <dbReference type="SAM" id="Phobius"/>
    </source>
</evidence>
<keyword evidence="1" id="KW-1133">Transmembrane helix</keyword>
<reference evidence="3 4" key="1">
    <citation type="journal article" date="2015" name="Genome Announc.">
        <title>Expanding the biotechnology potential of lactobacilli through comparative genomics of 213 strains and associated genera.</title>
        <authorList>
            <person name="Sun Z."/>
            <person name="Harris H.M."/>
            <person name="McCann A."/>
            <person name="Guo C."/>
            <person name="Argimon S."/>
            <person name="Zhang W."/>
            <person name="Yang X."/>
            <person name="Jeffery I.B."/>
            <person name="Cooney J.C."/>
            <person name="Kagawa T.F."/>
            <person name="Liu W."/>
            <person name="Song Y."/>
            <person name="Salvetti E."/>
            <person name="Wrobel A."/>
            <person name="Rasinkangas P."/>
            <person name="Parkhill J."/>
            <person name="Rea M.C."/>
            <person name="O'Sullivan O."/>
            <person name="Ritari J."/>
            <person name="Douillard F.P."/>
            <person name="Paul Ross R."/>
            <person name="Yang R."/>
            <person name="Briner A.E."/>
            <person name="Felis G.E."/>
            <person name="de Vos W.M."/>
            <person name="Barrangou R."/>
            <person name="Klaenhammer T.R."/>
            <person name="Caufield P.W."/>
            <person name="Cui Y."/>
            <person name="Zhang H."/>
            <person name="O'Toole P.W."/>
        </authorList>
    </citation>
    <scope>NUCLEOTIDE SEQUENCE [LARGE SCALE GENOMIC DNA]</scope>
    <source>
        <strain evidence="3 4">JCM 15951</strain>
    </source>
</reference>
<feature type="transmembrane region" description="Helical" evidence="1">
    <location>
        <begin position="20"/>
        <end position="39"/>
    </location>
</feature>
<dbReference type="AlphaFoldDB" id="A0A837RHT6"/>
<proteinExistence type="predicted"/>
<organism evidence="3 4">
    <name type="scientific">Companilactobacillus crustorum JCM 15951</name>
    <dbReference type="NCBI Taxonomy" id="1423737"/>
    <lineage>
        <taxon>Bacteria</taxon>
        <taxon>Bacillati</taxon>
        <taxon>Bacillota</taxon>
        <taxon>Bacilli</taxon>
        <taxon>Lactobacillales</taxon>
        <taxon>Lactobacillaceae</taxon>
        <taxon>Companilactobacillus</taxon>
    </lineage>
</organism>
<evidence type="ECO:0000259" key="2">
    <source>
        <dbReference type="PROSITE" id="PS50887"/>
    </source>
</evidence>